<dbReference type="EMBL" id="JBHSKS010000029">
    <property type="protein sequence ID" value="MFC5193689.1"/>
    <property type="molecule type" value="Genomic_DNA"/>
</dbReference>
<evidence type="ECO:0000256" key="3">
    <source>
        <dbReference type="PIRNR" id="PIRNR029218"/>
    </source>
</evidence>
<dbReference type="InterPro" id="IPR007712">
    <property type="entry name" value="RelE/ParE_toxin"/>
</dbReference>
<accession>A0ABW0C0C7</accession>
<name>A0ABW0C0C7_9BACT</name>
<dbReference type="PIRSF" id="PIRSF029218">
    <property type="entry name" value="ParE"/>
    <property type="match status" value="1"/>
</dbReference>
<dbReference type="InterPro" id="IPR028344">
    <property type="entry name" value="ParE1/4"/>
</dbReference>
<evidence type="ECO:0000313" key="5">
    <source>
        <dbReference type="Proteomes" id="UP001596163"/>
    </source>
</evidence>
<dbReference type="InterPro" id="IPR051803">
    <property type="entry name" value="TA_system_RelE-like_toxin"/>
</dbReference>
<dbReference type="Pfam" id="PF05016">
    <property type="entry name" value="ParE_toxin"/>
    <property type="match status" value="1"/>
</dbReference>
<proteinExistence type="inferred from homology"/>
<evidence type="ECO:0000256" key="1">
    <source>
        <dbReference type="ARBA" id="ARBA00006226"/>
    </source>
</evidence>
<reference evidence="5" key="1">
    <citation type="journal article" date="2019" name="Int. J. Syst. Evol. Microbiol.">
        <title>The Global Catalogue of Microorganisms (GCM) 10K type strain sequencing project: providing services to taxonomists for standard genome sequencing and annotation.</title>
        <authorList>
            <consortium name="The Broad Institute Genomics Platform"/>
            <consortium name="The Broad Institute Genome Sequencing Center for Infectious Disease"/>
            <person name="Wu L."/>
            <person name="Ma J."/>
        </authorList>
    </citation>
    <scope>NUCLEOTIDE SEQUENCE [LARGE SCALE GENOMIC DNA]</scope>
    <source>
        <strain evidence="5">CGMCC 1.7030</strain>
    </source>
</reference>
<sequence length="96" mass="11106">MESFRLSVKAEEDLVEIYSYGILQFGYTQANNYVFGLEETLLKLAQSPFMGKQSDFVSKGLRSFVYKSHIIFYQLEDGGVLIVRILNKSRDYNSFL</sequence>
<dbReference type="RefSeq" id="WP_377917863.1">
    <property type="nucleotide sequence ID" value="NZ_JBHSKS010000029.1"/>
</dbReference>
<dbReference type="PANTHER" id="PTHR33755">
    <property type="entry name" value="TOXIN PARE1-RELATED"/>
    <property type="match status" value="1"/>
</dbReference>
<keyword evidence="2" id="KW-1277">Toxin-antitoxin system</keyword>
<evidence type="ECO:0000313" key="4">
    <source>
        <dbReference type="EMBL" id="MFC5193689.1"/>
    </source>
</evidence>
<comment type="caution">
    <text evidence="4">The sequence shown here is derived from an EMBL/GenBank/DDBJ whole genome shotgun (WGS) entry which is preliminary data.</text>
</comment>
<protein>
    <recommendedName>
        <fullName evidence="3">Toxin</fullName>
    </recommendedName>
</protein>
<dbReference type="PANTHER" id="PTHR33755:SF9">
    <property type="entry name" value="TOXIN PARE1"/>
    <property type="match status" value="1"/>
</dbReference>
<comment type="similarity">
    <text evidence="1 3">Belongs to the RelE toxin family.</text>
</comment>
<evidence type="ECO:0000256" key="2">
    <source>
        <dbReference type="ARBA" id="ARBA00022649"/>
    </source>
</evidence>
<dbReference type="Gene3D" id="3.30.2310.20">
    <property type="entry name" value="RelE-like"/>
    <property type="match status" value="1"/>
</dbReference>
<gene>
    <name evidence="4" type="ORF">ACFPIK_18095</name>
</gene>
<dbReference type="InterPro" id="IPR035093">
    <property type="entry name" value="RelE/ParE_toxin_dom_sf"/>
</dbReference>
<organism evidence="4 5">
    <name type="scientific">Algoriphagus aquatilis</name>
    <dbReference type="NCBI Taxonomy" id="490186"/>
    <lineage>
        <taxon>Bacteria</taxon>
        <taxon>Pseudomonadati</taxon>
        <taxon>Bacteroidota</taxon>
        <taxon>Cytophagia</taxon>
        <taxon>Cytophagales</taxon>
        <taxon>Cyclobacteriaceae</taxon>
        <taxon>Algoriphagus</taxon>
    </lineage>
</organism>
<keyword evidence="5" id="KW-1185">Reference proteome</keyword>
<dbReference type="Proteomes" id="UP001596163">
    <property type="component" value="Unassembled WGS sequence"/>
</dbReference>